<dbReference type="AlphaFoldDB" id="A0A2T3ZBS4"/>
<evidence type="ECO:0000313" key="1">
    <source>
        <dbReference type="EMBL" id="PTB42257.1"/>
    </source>
</evidence>
<gene>
    <name evidence="1" type="ORF">M441DRAFT_387002</name>
</gene>
<evidence type="ECO:0000313" key="2">
    <source>
        <dbReference type="Proteomes" id="UP000240493"/>
    </source>
</evidence>
<reference evidence="1 2" key="1">
    <citation type="submission" date="2016-07" db="EMBL/GenBank/DDBJ databases">
        <title>Multiple horizontal gene transfer events from other fungi enriched the ability of initially mycotrophic Trichoderma (Ascomycota) to feed on dead plant biomass.</title>
        <authorList>
            <consortium name="DOE Joint Genome Institute"/>
            <person name="Aerts A."/>
            <person name="Atanasova L."/>
            <person name="Chenthamara K."/>
            <person name="Zhang J."/>
            <person name="Grujic M."/>
            <person name="Henrissat B."/>
            <person name="Kuo A."/>
            <person name="Salamov A."/>
            <person name="Lipzen A."/>
            <person name="Labutti K."/>
            <person name="Barry K."/>
            <person name="Miao Y."/>
            <person name="Rahimi M.J."/>
            <person name="Shen Q."/>
            <person name="Grigoriev I.V."/>
            <person name="Kubicek C.P."/>
            <person name="Druzhinina I.S."/>
        </authorList>
    </citation>
    <scope>NUCLEOTIDE SEQUENCE [LARGE SCALE GENOMIC DNA]</scope>
    <source>
        <strain evidence="1 2">CBS 433.97</strain>
    </source>
</reference>
<proteinExistence type="predicted"/>
<dbReference type="EMBL" id="KZ679260">
    <property type="protein sequence ID" value="PTB42257.1"/>
    <property type="molecule type" value="Genomic_DNA"/>
</dbReference>
<accession>A0A2T3ZBS4</accession>
<dbReference type="PROSITE" id="PS51257">
    <property type="entry name" value="PROKAR_LIPOPROTEIN"/>
    <property type="match status" value="1"/>
</dbReference>
<name>A0A2T3ZBS4_TRIA4</name>
<keyword evidence="2" id="KW-1185">Reference proteome</keyword>
<protein>
    <submittedName>
        <fullName evidence="1">Uncharacterized protein</fullName>
    </submittedName>
</protein>
<dbReference type="Proteomes" id="UP000240493">
    <property type="component" value="Unassembled WGS sequence"/>
</dbReference>
<sequence length="67" mass="7917">MVYRKRDKCFFFSVILMKDIQNANMCVIMSCVSASIVLSYLHSRLHCYEKDTFPPANKYIIPRRPIL</sequence>
<organism evidence="1 2">
    <name type="scientific">Trichoderma asperellum (strain ATCC 204424 / CBS 433.97 / NBRC 101777)</name>
    <dbReference type="NCBI Taxonomy" id="1042311"/>
    <lineage>
        <taxon>Eukaryota</taxon>
        <taxon>Fungi</taxon>
        <taxon>Dikarya</taxon>
        <taxon>Ascomycota</taxon>
        <taxon>Pezizomycotina</taxon>
        <taxon>Sordariomycetes</taxon>
        <taxon>Hypocreomycetidae</taxon>
        <taxon>Hypocreales</taxon>
        <taxon>Hypocreaceae</taxon>
        <taxon>Trichoderma</taxon>
    </lineage>
</organism>